<gene>
    <name evidence="1" type="ORF">H4K34_16520</name>
</gene>
<keyword evidence="2" id="KW-1185">Reference proteome</keyword>
<dbReference type="InterPro" id="IPR058087">
    <property type="entry name" value="XAC2610_dom"/>
</dbReference>
<accession>A0A7H0VE09</accession>
<evidence type="ECO:0000313" key="1">
    <source>
        <dbReference type="EMBL" id="QNR23957.1"/>
    </source>
</evidence>
<dbReference type="EMBL" id="CP060139">
    <property type="protein sequence ID" value="QNR23957.1"/>
    <property type="molecule type" value="Genomic_DNA"/>
</dbReference>
<proteinExistence type="predicted"/>
<dbReference type="AlphaFoldDB" id="A0A7H0VE09"/>
<reference evidence="1 2" key="1">
    <citation type="submission" date="2020-08" db="EMBL/GenBank/DDBJ databases">
        <title>Croceimicrobium hydrocarbonivorans gen. nov., sp. nov., a novel marine bacterium isolated from a bacterial consortium that degrades polyethylene terephthalate.</title>
        <authorList>
            <person name="Liu R."/>
        </authorList>
    </citation>
    <scope>NUCLEOTIDE SEQUENCE [LARGE SCALE GENOMIC DNA]</scope>
    <source>
        <strain evidence="1 2">A20-9</strain>
    </source>
</reference>
<dbReference type="KEGG" id="chyd:H4K34_16520"/>
<dbReference type="NCBIfam" id="NF047539">
    <property type="entry name" value="XAC2610_fam"/>
    <property type="match status" value="1"/>
</dbReference>
<name>A0A7H0VE09_9FLAO</name>
<sequence>MLLVLLALILYYWESSPLQGSEETKEVAQKVSEPLIKEEKNSDTLIFSLESVLGVSDYDVRLIQIDSSFVSEDIPNQRLELVHQVNSTFQVIYSDLIHSDFEKVQFKDFNSDHIPDLLIQCISDVRSNWTYNLYLIEKDGPSLKKIEGFNRIKNPEWDYETGLIRSYVVSGQDYKELYRINRNDSVERFEWEVASPIKEE</sequence>
<evidence type="ECO:0000313" key="2">
    <source>
        <dbReference type="Proteomes" id="UP000516305"/>
    </source>
</evidence>
<protein>
    <submittedName>
        <fullName evidence="1">Uncharacterized protein</fullName>
    </submittedName>
</protein>
<dbReference type="RefSeq" id="WP_210758494.1">
    <property type="nucleotide sequence ID" value="NZ_CP060139.1"/>
</dbReference>
<organism evidence="1 2">
    <name type="scientific">Croceimicrobium hydrocarbonivorans</name>
    <dbReference type="NCBI Taxonomy" id="2761580"/>
    <lineage>
        <taxon>Bacteria</taxon>
        <taxon>Pseudomonadati</taxon>
        <taxon>Bacteroidota</taxon>
        <taxon>Flavobacteriia</taxon>
        <taxon>Flavobacteriales</taxon>
        <taxon>Owenweeksiaceae</taxon>
        <taxon>Croceimicrobium</taxon>
    </lineage>
</organism>
<dbReference type="Proteomes" id="UP000516305">
    <property type="component" value="Chromosome"/>
</dbReference>